<dbReference type="AlphaFoldDB" id="A0A4Z2HXR7"/>
<accession>A0A4Z2HXR7</accession>
<comment type="caution">
    <text evidence="1">The sequence shown here is derived from an EMBL/GenBank/DDBJ whole genome shotgun (WGS) entry which is preliminary data.</text>
</comment>
<evidence type="ECO:0000313" key="1">
    <source>
        <dbReference type="EMBL" id="TNN70666.1"/>
    </source>
</evidence>
<dbReference type="Proteomes" id="UP000314294">
    <property type="component" value="Unassembled WGS sequence"/>
</dbReference>
<protein>
    <submittedName>
        <fullName evidence="1">Uncharacterized protein</fullName>
    </submittedName>
</protein>
<keyword evidence="2" id="KW-1185">Reference proteome</keyword>
<evidence type="ECO:0000313" key="2">
    <source>
        <dbReference type="Proteomes" id="UP000314294"/>
    </source>
</evidence>
<reference evidence="1 2" key="1">
    <citation type="submission" date="2019-03" db="EMBL/GenBank/DDBJ databases">
        <title>First draft genome of Liparis tanakae, snailfish: a comprehensive survey of snailfish specific genes.</title>
        <authorList>
            <person name="Kim W."/>
            <person name="Song I."/>
            <person name="Jeong J.-H."/>
            <person name="Kim D."/>
            <person name="Kim S."/>
            <person name="Ryu S."/>
            <person name="Song J.Y."/>
            <person name="Lee S.K."/>
        </authorList>
    </citation>
    <scope>NUCLEOTIDE SEQUENCE [LARGE SCALE GENOMIC DNA]</scope>
    <source>
        <tissue evidence="1">Muscle</tissue>
    </source>
</reference>
<gene>
    <name evidence="1" type="ORF">EYF80_019103</name>
</gene>
<dbReference type="OrthoDB" id="10618056at2759"/>
<name>A0A4Z2HXR7_9TELE</name>
<proteinExistence type="predicted"/>
<dbReference type="EMBL" id="SRLO01000160">
    <property type="protein sequence ID" value="TNN70666.1"/>
    <property type="molecule type" value="Genomic_DNA"/>
</dbReference>
<organism evidence="1 2">
    <name type="scientific">Liparis tanakae</name>
    <name type="common">Tanaka's snailfish</name>
    <dbReference type="NCBI Taxonomy" id="230148"/>
    <lineage>
        <taxon>Eukaryota</taxon>
        <taxon>Metazoa</taxon>
        <taxon>Chordata</taxon>
        <taxon>Craniata</taxon>
        <taxon>Vertebrata</taxon>
        <taxon>Euteleostomi</taxon>
        <taxon>Actinopterygii</taxon>
        <taxon>Neopterygii</taxon>
        <taxon>Teleostei</taxon>
        <taxon>Neoteleostei</taxon>
        <taxon>Acanthomorphata</taxon>
        <taxon>Eupercaria</taxon>
        <taxon>Perciformes</taxon>
        <taxon>Cottioidei</taxon>
        <taxon>Cottales</taxon>
        <taxon>Liparidae</taxon>
        <taxon>Liparis</taxon>
    </lineage>
</organism>
<sequence>MTLGSEVMMRPCDEAGEADRLCSEVRVLTGGSEPPLDTWDQRTASAWKRICRDAGPHLNLFLRPFLVSSPCSSADPRPCLALKNNGIYLLQELVYFSPQFGRLLWEKLLQLSEYRRWEIHFSFLGALSIPSLSSLGASTHPVPLQVPNGLDQDVSGQSRFQQGPDQLLLKGGSSGSAAVGHRSLDAGAACLVGGMRERQQRD</sequence>